<evidence type="ECO:0000313" key="1">
    <source>
        <dbReference type="EMBL" id="ATX82566.1"/>
    </source>
</evidence>
<dbReference type="OrthoDB" id="5296363at2"/>
<keyword evidence="2" id="KW-1185">Reference proteome</keyword>
<dbReference type="AlphaFoldDB" id="A0A2K8LE59"/>
<proteinExistence type="predicted"/>
<accession>A0A2K8LE59</accession>
<dbReference type="RefSeq" id="WP_100265899.1">
    <property type="nucleotide sequence ID" value="NZ_CP018800.1"/>
</dbReference>
<dbReference type="EMBL" id="CP018800">
    <property type="protein sequence ID" value="ATX82566.1"/>
    <property type="molecule type" value="Genomic_DNA"/>
</dbReference>
<dbReference type="KEGG" id="mfn:Ga0123462_1717"/>
<gene>
    <name evidence="1" type="ORF">Ga0123462_1717</name>
</gene>
<dbReference type="Proteomes" id="UP000231637">
    <property type="component" value="Chromosome"/>
</dbReference>
<sequence>MPESQSTFIWYHAENLNMSEMKKWLKLVKEQTGAECRLYVRRKEGKTTFMESYADISPATTMAIEGLAAAHPLFNGISRRAESFLRIDEL</sequence>
<name>A0A2K8LE59_9PROT</name>
<protein>
    <submittedName>
        <fullName evidence="1">Uncharacterized protein</fullName>
    </submittedName>
</protein>
<organism evidence="1 2">
    <name type="scientific">Mariprofundus ferrinatatus</name>
    <dbReference type="NCBI Taxonomy" id="1921087"/>
    <lineage>
        <taxon>Bacteria</taxon>
        <taxon>Pseudomonadati</taxon>
        <taxon>Pseudomonadota</taxon>
        <taxon>Candidatius Mariprofundia</taxon>
        <taxon>Mariprofundales</taxon>
        <taxon>Mariprofundaceae</taxon>
        <taxon>Mariprofundus</taxon>
    </lineage>
</organism>
<evidence type="ECO:0000313" key="2">
    <source>
        <dbReference type="Proteomes" id="UP000231637"/>
    </source>
</evidence>
<reference evidence="1 2" key="1">
    <citation type="submission" date="2016-12" db="EMBL/GenBank/DDBJ databases">
        <title>Isolation and genomic insights into novel planktonic Zetaproteobacteria from stratified waters of the Chesapeake Bay.</title>
        <authorList>
            <person name="McAllister S.M."/>
            <person name="Kato S."/>
            <person name="Chan C.S."/>
            <person name="Chiu B.K."/>
            <person name="Field E.K."/>
        </authorList>
    </citation>
    <scope>NUCLEOTIDE SEQUENCE [LARGE SCALE GENOMIC DNA]</scope>
    <source>
        <strain evidence="1 2">CP-8</strain>
    </source>
</reference>